<organism evidence="1 2">
    <name type="scientific">Scleromatobacter humisilvae</name>
    <dbReference type="NCBI Taxonomy" id="2897159"/>
    <lineage>
        <taxon>Bacteria</taxon>
        <taxon>Pseudomonadati</taxon>
        <taxon>Pseudomonadota</taxon>
        <taxon>Betaproteobacteria</taxon>
        <taxon>Burkholderiales</taxon>
        <taxon>Sphaerotilaceae</taxon>
        <taxon>Scleromatobacter</taxon>
    </lineage>
</organism>
<dbReference type="SUPFAM" id="SSF53474">
    <property type="entry name" value="alpha/beta-Hydrolases"/>
    <property type="match status" value="1"/>
</dbReference>
<accession>A0A9X1YME3</accession>
<protein>
    <submittedName>
        <fullName evidence="1">Alpha/beta hydrolase</fullName>
    </submittedName>
</protein>
<dbReference type="Gene3D" id="3.40.50.1820">
    <property type="entry name" value="alpha/beta hydrolase"/>
    <property type="match status" value="1"/>
</dbReference>
<dbReference type="PANTHER" id="PTHR48098">
    <property type="entry name" value="ENTEROCHELIN ESTERASE-RELATED"/>
    <property type="match status" value="1"/>
</dbReference>
<evidence type="ECO:0000313" key="1">
    <source>
        <dbReference type="EMBL" id="MCK9687448.1"/>
    </source>
</evidence>
<dbReference type="InterPro" id="IPR029058">
    <property type="entry name" value="AB_hydrolase_fold"/>
</dbReference>
<comment type="caution">
    <text evidence="1">The sequence shown here is derived from an EMBL/GenBank/DDBJ whole genome shotgun (WGS) entry which is preliminary data.</text>
</comment>
<dbReference type="InterPro" id="IPR000801">
    <property type="entry name" value="Esterase-like"/>
</dbReference>
<dbReference type="Proteomes" id="UP001139353">
    <property type="component" value="Unassembled WGS sequence"/>
</dbReference>
<dbReference type="PROSITE" id="PS51257">
    <property type="entry name" value="PROKAR_LIPOPROTEIN"/>
    <property type="match status" value="1"/>
</dbReference>
<dbReference type="AlphaFoldDB" id="A0A9X1YME3"/>
<dbReference type="RefSeq" id="WP_275683487.1">
    <property type="nucleotide sequence ID" value="NZ_JAJLJH010000004.1"/>
</dbReference>
<dbReference type="GO" id="GO:0016787">
    <property type="term" value="F:hydrolase activity"/>
    <property type="evidence" value="ECO:0007669"/>
    <property type="project" value="UniProtKB-KW"/>
</dbReference>
<reference evidence="1" key="1">
    <citation type="submission" date="2021-11" db="EMBL/GenBank/DDBJ databases">
        <title>BS-T2-15 a new species belonging to the Comamonadaceae family isolated from the soil of a French oak forest.</title>
        <authorList>
            <person name="Mieszkin S."/>
            <person name="Alain K."/>
        </authorList>
    </citation>
    <scope>NUCLEOTIDE SEQUENCE</scope>
    <source>
        <strain evidence="1">BS-T2-15</strain>
    </source>
</reference>
<sequence>MKLLLSLAALAATLAACSTPAPSPSTPRPSTAGPGVHVLAQRLAMPGLGRERTLRLYLPPSYETSPDARYPVIYMHDAQNLFDDATSFAGEWGVDETLDAFARTRGLEAIVVGIDNGGADRNHELSPWSNPKIDPAQGAQYMAFVVDVVKPFVDAHYRTRPDRANTAMIGSSLGGLVTHYALLRYPQVFGKAAIFSPSYWISNEAYTQTAAHPWPADTRVYFYIGGKEGDESVPDLERMIPLLATPDHAVRGITLHIEPDARHDEKAWRAEFPRAIAWLFEVRPLDAKMAP</sequence>
<dbReference type="Pfam" id="PF00756">
    <property type="entry name" value="Esterase"/>
    <property type="match status" value="1"/>
</dbReference>
<name>A0A9X1YME3_9BURK</name>
<proteinExistence type="predicted"/>
<evidence type="ECO:0000313" key="2">
    <source>
        <dbReference type="Proteomes" id="UP001139353"/>
    </source>
</evidence>
<dbReference type="EMBL" id="JAJLJH010000004">
    <property type="protein sequence ID" value="MCK9687448.1"/>
    <property type="molecule type" value="Genomic_DNA"/>
</dbReference>
<gene>
    <name evidence="1" type="ORF">LPC04_17225</name>
</gene>
<dbReference type="InterPro" id="IPR050583">
    <property type="entry name" value="Mycobacterial_A85_antigen"/>
</dbReference>
<keyword evidence="1" id="KW-0378">Hydrolase</keyword>
<dbReference type="PANTHER" id="PTHR48098:SF6">
    <property type="entry name" value="FERRI-BACILLIBACTIN ESTERASE BESA"/>
    <property type="match status" value="1"/>
</dbReference>
<keyword evidence="2" id="KW-1185">Reference proteome</keyword>